<evidence type="ECO:0000256" key="1">
    <source>
        <dbReference type="SAM" id="Coils"/>
    </source>
</evidence>
<organism evidence="3 4">
    <name type="scientific">Panaeolus cyanescens</name>
    <dbReference type="NCBI Taxonomy" id="181874"/>
    <lineage>
        <taxon>Eukaryota</taxon>
        <taxon>Fungi</taxon>
        <taxon>Dikarya</taxon>
        <taxon>Basidiomycota</taxon>
        <taxon>Agaricomycotina</taxon>
        <taxon>Agaricomycetes</taxon>
        <taxon>Agaricomycetidae</taxon>
        <taxon>Agaricales</taxon>
        <taxon>Agaricineae</taxon>
        <taxon>Galeropsidaceae</taxon>
        <taxon>Panaeolus</taxon>
    </lineage>
</organism>
<dbReference type="EMBL" id="NHTK01005962">
    <property type="protein sequence ID" value="PPQ70192.1"/>
    <property type="molecule type" value="Genomic_DNA"/>
</dbReference>
<dbReference type="OrthoDB" id="8954335at2759"/>
<protein>
    <recommendedName>
        <fullName evidence="2">G domain-containing protein</fullName>
    </recommendedName>
</protein>
<comment type="caution">
    <text evidence="3">The sequence shown here is derived from an EMBL/GenBank/DDBJ whole genome shotgun (WGS) entry which is preliminary data.</text>
</comment>
<gene>
    <name evidence="3" type="ORF">CVT24_003908</name>
</gene>
<keyword evidence="4" id="KW-1185">Reference proteome</keyword>
<reference evidence="3 4" key="1">
    <citation type="journal article" date="2018" name="Evol. Lett.">
        <title>Horizontal gene cluster transfer increased hallucinogenic mushroom diversity.</title>
        <authorList>
            <person name="Reynolds H.T."/>
            <person name="Vijayakumar V."/>
            <person name="Gluck-Thaler E."/>
            <person name="Korotkin H.B."/>
            <person name="Matheny P.B."/>
            <person name="Slot J.C."/>
        </authorList>
    </citation>
    <scope>NUCLEOTIDE SEQUENCE [LARGE SCALE GENOMIC DNA]</scope>
    <source>
        <strain evidence="3 4">2629</strain>
    </source>
</reference>
<dbReference type="GO" id="GO:0005525">
    <property type="term" value="F:GTP binding"/>
    <property type="evidence" value="ECO:0007669"/>
    <property type="project" value="InterPro"/>
</dbReference>
<dbReference type="InterPro" id="IPR027417">
    <property type="entry name" value="P-loop_NTPase"/>
</dbReference>
<dbReference type="Proteomes" id="UP000284842">
    <property type="component" value="Unassembled WGS sequence"/>
</dbReference>
<dbReference type="STRING" id="181874.A0A409VVB0"/>
<dbReference type="SUPFAM" id="SSF52540">
    <property type="entry name" value="P-loop containing nucleoside triphosphate hydrolases"/>
    <property type="match status" value="1"/>
</dbReference>
<dbReference type="AlphaFoldDB" id="A0A409VVB0"/>
<proteinExistence type="predicted"/>
<dbReference type="InParanoid" id="A0A409VVB0"/>
<name>A0A409VVB0_9AGAR</name>
<feature type="domain" description="G" evidence="2">
    <location>
        <begin position="25"/>
        <end position="161"/>
    </location>
</feature>
<dbReference type="InterPro" id="IPR006073">
    <property type="entry name" value="GTP-bd"/>
</dbReference>
<keyword evidence="1" id="KW-0175">Coiled coil</keyword>
<accession>A0A409VVB0</accession>
<sequence length="419" mass="47706">MPYLLRFTGDVSVKPASQLRKPNVRILIMGPTGAGKSTFIEAMTGTGKKLDIAKDSLEGATQEVNAYELLNVSAVNEFDTQGDEPLTIYLVDSPGFSDPKIPEVTIINKIKDWLQTQDLYDVDHILYLCPVHPERMGGNKRKTIKMLYSLLSKDTHKTITIVTTMWDNVSLLNKTLEKAEKTFSELENVIWKEIVEGGGKMVRFYNNQQSALDIIKSALLRDSQYAPFGTHTATTAPDTPTAVALYEELLGKIESSKLAIQTNRDERRNLISESMGSPNKSVENILLINIKEEERNLRNFHAALKSFDPPPKKCKMVPSQLIYENLRDLYREAEEDEKEMKTRLKASTRSEEKEITKHLVEARKRLVKSSAKIVEFGFPPRDCELQVVPYRVLSFKNALRHSGQRFRNMFVKAPVRRER</sequence>
<evidence type="ECO:0000259" key="2">
    <source>
        <dbReference type="Pfam" id="PF01926"/>
    </source>
</evidence>
<dbReference type="Gene3D" id="3.40.50.300">
    <property type="entry name" value="P-loop containing nucleotide triphosphate hydrolases"/>
    <property type="match status" value="1"/>
</dbReference>
<evidence type="ECO:0000313" key="3">
    <source>
        <dbReference type="EMBL" id="PPQ70192.1"/>
    </source>
</evidence>
<evidence type="ECO:0000313" key="4">
    <source>
        <dbReference type="Proteomes" id="UP000284842"/>
    </source>
</evidence>
<dbReference type="Pfam" id="PF01926">
    <property type="entry name" value="MMR_HSR1"/>
    <property type="match status" value="1"/>
</dbReference>
<feature type="coiled-coil region" evidence="1">
    <location>
        <begin position="323"/>
        <end position="350"/>
    </location>
</feature>